<evidence type="ECO:0000313" key="11">
    <source>
        <dbReference type="EMBL" id="KAF2688789.1"/>
    </source>
</evidence>
<dbReference type="Proteomes" id="UP000799291">
    <property type="component" value="Unassembled WGS sequence"/>
</dbReference>
<evidence type="ECO:0000256" key="9">
    <source>
        <dbReference type="SAM" id="MobiDB-lite"/>
    </source>
</evidence>
<dbReference type="InterPro" id="IPR000719">
    <property type="entry name" value="Prot_kinase_dom"/>
</dbReference>
<feature type="domain" description="Protein kinase" evidence="10">
    <location>
        <begin position="21"/>
        <end position="276"/>
    </location>
</feature>
<dbReference type="InterPro" id="IPR050660">
    <property type="entry name" value="NEK_Ser/Thr_kinase"/>
</dbReference>
<evidence type="ECO:0000256" key="5">
    <source>
        <dbReference type="ARBA" id="ARBA00022777"/>
    </source>
</evidence>
<evidence type="ECO:0000256" key="8">
    <source>
        <dbReference type="ARBA" id="ARBA00048679"/>
    </source>
</evidence>
<evidence type="ECO:0000256" key="4">
    <source>
        <dbReference type="ARBA" id="ARBA00022741"/>
    </source>
</evidence>
<dbReference type="PROSITE" id="PS50011">
    <property type="entry name" value="PROTEIN_KINASE_DOM"/>
    <property type="match status" value="1"/>
</dbReference>
<dbReference type="PROSITE" id="PS00108">
    <property type="entry name" value="PROTEIN_KINASE_ST"/>
    <property type="match status" value="1"/>
</dbReference>
<dbReference type="GO" id="GO:0005524">
    <property type="term" value="F:ATP binding"/>
    <property type="evidence" value="ECO:0007669"/>
    <property type="project" value="UniProtKB-KW"/>
</dbReference>
<evidence type="ECO:0000313" key="12">
    <source>
        <dbReference type="Proteomes" id="UP000799291"/>
    </source>
</evidence>
<keyword evidence="12" id="KW-1185">Reference proteome</keyword>
<reference evidence="11" key="1">
    <citation type="journal article" date="2020" name="Stud. Mycol.">
        <title>101 Dothideomycetes genomes: a test case for predicting lifestyles and emergence of pathogens.</title>
        <authorList>
            <person name="Haridas S."/>
            <person name="Albert R."/>
            <person name="Binder M."/>
            <person name="Bloem J."/>
            <person name="Labutti K."/>
            <person name="Salamov A."/>
            <person name="Andreopoulos B."/>
            <person name="Baker S."/>
            <person name="Barry K."/>
            <person name="Bills G."/>
            <person name="Bluhm B."/>
            <person name="Cannon C."/>
            <person name="Castanera R."/>
            <person name="Culley D."/>
            <person name="Daum C."/>
            <person name="Ezra D."/>
            <person name="Gonzalez J."/>
            <person name="Henrissat B."/>
            <person name="Kuo A."/>
            <person name="Liang C."/>
            <person name="Lipzen A."/>
            <person name="Lutzoni F."/>
            <person name="Magnuson J."/>
            <person name="Mondo S."/>
            <person name="Nolan M."/>
            <person name="Ohm R."/>
            <person name="Pangilinan J."/>
            <person name="Park H.-J."/>
            <person name="Ramirez L."/>
            <person name="Alfaro M."/>
            <person name="Sun H."/>
            <person name="Tritt A."/>
            <person name="Yoshinaga Y."/>
            <person name="Zwiers L.-H."/>
            <person name="Turgeon B."/>
            <person name="Goodwin S."/>
            <person name="Spatafora J."/>
            <person name="Crous P."/>
            <person name="Grigoriev I."/>
        </authorList>
    </citation>
    <scope>NUCLEOTIDE SEQUENCE</scope>
    <source>
        <strain evidence="11">CBS 122367</strain>
    </source>
</reference>
<dbReference type="EC" id="2.7.11.1" evidence="1"/>
<keyword evidence="2" id="KW-0723">Serine/threonine-protein kinase</keyword>
<evidence type="ECO:0000256" key="1">
    <source>
        <dbReference type="ARBA" id="ARBA00012513"/>
    </source>
</evidence>
<keyword evidence="5 11" id="KW-0418">Kinase</keyword>
<keyword evidence="6" id="KW-0067">ATP-binding</keyword>
<gene>
    <name evidence="11" type="ORF">K458DRAFT_384958</name>
</gene>
<name>A0A6G1JF87_9PLEO</name>
<protein>
    <recommendedName>
        <fullName evidence="1">non-specific serine/threonine protein kinase</fullName>
        <ecNumber evidence="1">2.7.11.1</ecNumber>
    </recommendedName>
</protein>
<evidence type="ECO:0000256" key="3">
    <source>
        <dbReference type="ARBA" id="ARBA00022679"/>
    </source>
</evidence>
<dbReference type="Pfam" id="PF00069">
    <property type="entry name" value="Pkinase"/>
    <property type="match status" value="1"/>
</dbReference>
<sequence length="349" mass="39391">MLEKHPNYGLQSEPKRRWKRLKALKEKAGGFNGGIHEVEDRDAPGRIYIEKVGCEETTKNGPIDQEIVILKHLSNPLHLHITEMVDHYVDRRSGKASIFLEYCTEKDVDMVYSAFDAITYCHFGPNQEAHLNIVNGQQYKTDGNVLWHRDIKPANILVTKGTRPVQDVDFGCAVARKHVWHDRKNKCLKITFHTPGWQPPEAPKYVTRSDVWQLGAVIGSLCTLTHDASRLDVRNPAPGYSKVLNEAIAACMNPNVETRPSASEVLHLRTSSGIFVPLYGPHRIIWIHHGLAKRLEEYQAMSPEVYRTMKGCLDNFRGDSVVECQASMENSGQQYDDRQGIAGNGQQLG</sequence>
<organism evidence="11 12">
    <name type="scientific">Lentithecium fluviatile CBS 122367</name>
    <dbReference type="NCBI Taxonomy" id="1168545"/>
    <lineage>
        <taxon>Eukaryota</taxon>
        <taxon>Fungi</taxon>
        <taxon>Dikarya</taxon>
        <taxon>Ascomycota</taxon>
        <taxon>Pezizomycotina</taxon>
        <taxon>Dothideomycetes</taxon>
        <taxon>Pleosporomycetidae</taxon>
        <taxon>Pleosporales</taxon>
        <taxon>Massarineae</taxon>
        <taxon>Lentitheciaceae</taxon>
        <taxon>Lentithecium</taxon>
    </lineage>
</organism>
<dbReference type="InterPro" id="IPR011009">
    <property type="entry name" value="Kinase-like_dom_sf"/>
</dbReference>
<evidence type="ECO:0000256" key="6">
    <source>
        <dbReference type="ARBA" id="ARBA00022840"/>
    </source>
</evidence>
<dbReference type="InterPro" id="IPR008271">
    <property type="entry name" value="Ser/Thr_kinase_AS"/>
</dbReference>
<feature type="region of interest" description="Disordered" evidence="9">
    <location>
        <begin position="329"/>
        <end position="349"/>
    </location>
</feature>
<evidence type="ECO:0000256" key="7">
    <source>
        <dbReference type="ARBA" id="ARBA00047899"/>
    </source>
</evidence>
<comment type="catalytic activity">
    <reaction evidence="7">
        <text>L-threonyl-[protein] + ATP = O-phospho-L-threonyl-[protein] + ADP + H(+)</text>
        <dbReference type="Rhea" id="RHEA:46608"/>
        <dbReference type="Rhea" id="RHEA-COMP:11060"/>
        <dbReference type="Rhea" id="RHEA-COMP:11605"/>
        <dbReference type="ChEBI" id="CHEBI:15378"/>
        <dbReference type="ChEBI" id="CHEBI:30013"/>
        <dbReference type="ChEBI" id="CHEBI:30616"/>
        <dbReference type="ChEBI" id="CHEBI:61977"/>
        <dbReference type="ChEBI" id="CHEBI:456216"/>
        <dbReference type="EC" id="2.7.11.1"/>
    </reaction>
</comment>
<proteinExistence type="predicted"/>
<keyword evidence="4" id="KW-0547">Nucleotide-binding</keyword>
<dbReference type="SUPFAM" id="SSF56112">
    <property type="entry name" value="Protein kinase-like (PK-like)"/>
    <property type="match status" value="1"/>
</dbReference>
<accession>A0A6G1JF87</accession>
<comment type="catalytic activity">
    <reaction evidence="8">
        <text>L-seryl-[protein] + ATP = O-phospho-L-seryl-[protein] + ADP + H(+)</text>
        <dbReference type="Rhea" id="RHEA:17989"/>
        <dbReference type="Rhea" id="RHEA-COMP:9863"/>
        <dbReference type="Rhea" id="RHEA-COMP:11604"/>
        <dbReference type="ChEBI" id="CHEBI:15378"/>
        <dbReference type="ChEBI" id="CHEBI:29999"/>
        <dbReference type="ChEBI" id="CHEBI:30616"/>
        <dbReference type="ChEBI" id="CHEBI:83421"/>
        <dbReference type="ChEBI" id="CHEBI:456216"/>
        <dbReference type="EC" id="2.7.11.1"/>
    </reaction>
</comment>
<dbReference type="OrthoDB" id="310217at2759"/>
<dbReference type="PANTHER" id="PTHR43671:SF98">
    <property type="entry name" value="SERINE_THREONINE-PROTEIN KINASE NEK11"/>
    <property type="match status" value="1"/>
</dbReference>
<evidence type="ECO:0000259" key="10">
    <source>
        <dbReference type="PROSITE" id="PS50011"/>
    </source>
</evidence>
<dbReference type="PANTHER" id="PTHR43671">
    <property type="entry name" value="SERINE/THREONINE-PROTEIN KINASE NEK"/>
    <property type="match status" value="1"/>
</dbReference>
<dbReference type="GO" id="GO:0005634">
    <property type="term" value="C:nucleus"/>
    <property type="evidence" value="ECO:0007669"/>
    <property type="project" value="TreeGrafter"/>
</dbReference>
<dbReference type="SMART" id="SM00220">
    <property type="entry name" value="S_TKc"/>
    <property type="match status" value="1"/>
</dbReference>
<dbReference type="GO" id="GO:0004674">
    <property type="term" value="F:protein serine/threonine kinase activity"/>
    <property type="evidence" value="ECO:0007669"/>
    <property type="project" value="UniProtKB-KW"/>
</dbReference>
<dbReference type="Gene3D" id="1.10.510.10">
    <property type="entry name" value="Transferase(Phosphotransferase) domain 1"/>
    <property type="match status" value="1"/>
</dbReference>
<keyword evidence="3" id="KW-0808">Transferase</keyword>
<evidence type="ECO:0000256" key="2">
    <source>
        <dbReference type="ARBA" id="ARBA00022527"/>
    </source>
</evidence>
<dbReference type="EMBL" id="MU005573">
    <property type="protein sequence ID" value="KAF2688789.1"/>
    <property type="molecule type" value="Genomic_DNA"/>
</dbReference>
<dbReference type="AlphaFoldDB" id="A0A6G1JF87"/>